<dbReference type="Pfam" id="PF02826">
    <property type="entry name" value="2-Hacid_dh_C"/>
    <property type="match status" value="1"/>
</dbReference>
<dbReference type="AlphaFoldDB" id="A0A101PRD5"/>
<dbReference type="InterPro" id="IPR006140">
    <property type="entry name" value="D-isomer_DH_NAD-bd"/>
</dbReference>
<gene>
    <name evidence="8" type="ORF">AQJ11_40050</name>
</gene>
<dbReference type="SUPFAM" id="SSF52283">
    <property type="entry name" value="Formate/glycerate dehydrogenase catalytic domain-like"/>
    <property type="match status" value="1"/>
</dbReference>
<dbReference type="Proteomes" id="UP000053398">
    <property type="component" value="Unassembled WGS sequence"/>
</dbReference>
<name>A0A101PRD5_STRCK</name>
<evidence type="ECO:0000256" key="3">
    <source>
        <dbReference type="ARBA" id="ARBA00023002"/>
    </source>
</evidence>
<dbReference type="CDD" id="cd12172">
    <property type="entry name" value="PGDH_like_2"/>
    <property type="match status" value="1"/>
</dbReference>
<keyword evidence="2" id="KW-0028">Amino-acid biosynthesis</keyword>
<organism evidence="8 9">
    <name type="scientific">Streptomyces corchorusii</name>
    <name type="common">Streptomyces chibaensis</name>
    <dbReference type="NCBI Taxonomy" id="1903"/>
    <lineage>
        <taxon>Bacteria</taxon>
        <taxon>Bacillati</taxon>
        <taxon>Actinomycetota</taxon>
        <taxon>Actinomycetes</taxon>
        <taxon>Kitasatosporales</taxon>
        <taxon>Streptomycetaceae</taxon>
        <taxon>Streptomyces</taxon>
    </lineage>
</organism>
<dbReference type="RefSeq" id="WP_059266677.1">
    <property type="nucleotide sequence ID" value="NZ_KQ948374.1"/>
</dbReference>
<evidence type="ECO:0000256" key="5">
    <source>
        <dbReference type="RuleBase" id="RU003719"/>
    </source>
</evidence>
<keyword evidence="3 5" id="KW-0560">Oxidoreductase</keyword>
<dbReference type="GO" id="GO:0008652">
    <property type="term" value="P:amino acid biosynthetic process"/>
    <property type="evidence" value="ECO:0007669"/>
    <property type="project" value="UniProtKB-KW"/>
</dbReference>
<reference evidence="8 9" key="1">
    <citation type="submission" date="2015-10" db="EMBL/GenBank/DDBJ databases">
        <title>Draft genome sequence of Streptomyces corchorusii DSM 40340, type strain for the species Streptomyces corchorusii.</title>
        <authorList>
            <person name="Ruckert C."/>
            <person name="Winkler A."/>
            <person name="Kalinowski J."/>
            <person name="Kampfer P."/>
            <person name="Glaeser S."/>
        </authorList>
    </citation>
    <scope>NUCLEOTIDE SEQUENCE [LARGE SCALE GENOMIC DNA]</scope>
    <source>
        <strain evidence="8 9">DSM 40340</strain>
    </source>
</reference>
<dbReference type="InterPro" id="IPR006139">
    <property type="entry name" value="D-isomer_2_OHA_DH_cat_dom"/>
</dbReference>
<proteinExistence type="inferred from homology"/>
<comment type="caution">
    <text evidence="8">The sequence shown here is derived from an EMBL/GenBank/DDBJ whole genome shotgun (WGS) entry which is preliminary data.</text>
</comment>
<dbReference type="PANTHER" id="PTHR42789:SF1">
    <property type="entry name" value="D-ISOMER SPECIFIC 2-HYDROXYACID DEHYDROGENASE FAMILY PROTEIN (AFU_ORTHOLOGUE AFUA_6G10090)"/>
    <property type="match status" value="1"/>
</dbReference>
<dbReference type="PANTHER" id="PTHR42789">
    <property type="entry name" value="D-ISOMER SPECIFIC 2-HYDROXYACID DEHYDROGENASE FAMILY PROTEIN (AFU_ORTHOLOGUE AFUA_6G10090)"/>
    <property type="match status" value="1"/>
</dbReference>
<dbReference type="SUPFAM" id="SSF51735">
    <property type="entry name" value="NAD(P)-binding Rossmann-fold domains"/>
    <property type="match status" value="1"/>
</dbReference>
<feature type="domain" description="D-isomer specific 2-hydroxyacid dehydrogenase NAD-binding" evidence="7">
    <location>
        <begin position="113"/>
        <end position="283"/>
    </location>
</feature>
<evidence type="ECO:0000313" key="8">
    <source>
        <dbReference type="EMBL" id="KUN16291.1"/>
    </source>
</evidence>
<dbReference type="PROSITE" id="PS00065">
    <property type="entry name" value="D_2_HYDROXYACID_DH_1"/>
    <property type="match status" value="1"/>
</dbReference>
<accession>A0A101PRD5</accession>
<dbReference type="InterPro" id="IPR029752">
    <property type="entry name" value="D-isomer_DH_CS1"/>
</dbReference>
<evidence type="ECO:0000259" key="6">
    <source>
        <dbReference type="Pfam" id="PF00389"/>
    </source>
</evidence>
<keyword evidence="9" id="KW-1185">Reference proteome</keyword>
<dbReference type="InterPro" id="IPR050857">
    <property type="entry name" value="D-2-hydroxyacid_DH"/>
</dbReference>
<dbReference type="InterPro" id="IPR036291">
    <property type="entry name" value="NAD(P)-bd_dom_sf"/>
</dbReference>
<dbReference type="Gene3D" id="3.40.50.720">
    <property type="entry name" value="NAD(P)-binding Rossmann-like Domain"/>
    <property type="match status" value="2"/>
</dbReference>
<protein>
    <submittedName>
        <fullName evidence="8">Oxidoreductase</fullName>
    </submittedName>
</protein>
<dbReference type="Pfam" id="PF00389">
    <property type="entry name" value="2-Hacid_dh"/>
    <property type="match status" value="1"/>
</dbReference>
<sequence>MTGRIAVTPRALSRGGHLALAALETAGYEVFFPAPGRQPTLEEQLRFLPSCVGYLAGVEPISREVLSTARVLKVISRNGVGTDAIDLDAAAEFGIAVETAAGANAQGVAELAVTLMLAGLRHIPAQDAALKAGRWQRLEGREVAGRTLGVIGCGQIGRRVARLGLGLGLSVRAFDAVPDPSFAPAGDFSFTSLEDLLAQADVVTLHCPPTAHPLIDKQALTTMKPGAYLINTARSALVDDEAVGQALDNGTLVGYATDVFDREPPDPREFHQHPRVITTPHIGGYTKESVERATRAAVENLLRVLSARP</sequence>
<evidence type="ECO:0000259" key="7">
    <source>
        <dbReference type="Pfam" id="PF02826"/>
    </source>
</evidence>
<dbReference type="EMBL" id="LMWP01000057">
    <property type="protein sequence ID" value="KUN16291.1"/>
    <property type="molecule type" value="Genomic_DNA"/>
</dbReference>
<keyword evidence="4" id="KW-0520">NAD</keyword>
<evidence type="ECO:0000256" key="1">
    <source>
        <dbReference type="ARBA" id="ARBA00005854"/>
    </source>
</evidence>
<dbReference type="GO" id="GO:0016616">
    <property type="term" value="F:oxidoreductase activity, acting on the CH-OH group of donors, NAD or NADP as acceptor"/>
    <property type="evidence" value="ECO:0007669"/>
    <property type="project" value="InterPro"/>
</dbReference>
<evidence type="ECO:0000256" key="2">
    <source>
        <dbReference type="ARBA" id="ARBA00022605"/>
    </source>
</evidence>
<feature type="domain" description="D-isomer specific 2-hydroxyacid dehydrogenase catalytic" evidence="6">
    <location>
        <begin position="43"/>
        <end position="306"/>
    </location>
</feature>
<evidence type="ECO:0000313" key="9">
    <source>
        <dbReference type="Proteomes" id="UP000053398"/>
    </source>
</evidence>
<evidence type="ECO:0000256" key="4">
    <source>
        <dbReference type="ARBA" id="ARBA00023027"/>
    </source>
</evidence>
<dbReference type="GO" id="GO:0051287">
    <property type="term" value="F:NAD binding"/>
    <property type="evidence" value="ECO:0007669"/>
    <property type="project" value="InterPro"/>
</dbReference>
<comment type="similarity">
    <text evidence="1 5">Belongs to the D-isomer specific 2-hydroxyacid dehydrogenase family.</text>
</comment>